<feature type="domain" description="YCII-related" evidence="2">
    <location>
        <begin position="27"/>
        <end position="95"/>
    </location>
</feature>
<dbReference type="InterPro" id="IPR011008">
    <property type="entry name" value="Dimeric_a/b-barrel"/>
</dbReference>
<dbReference type="Proteomes" id="UP001139347">
    <property type="component" value="Unassembled WGS sequence"/>
</dbReference>
<sequence length="108" mass="12110">MSDNISSSNLEKIHFILKSTPPRTTFSQDMTDEERNIMLQHIAYWTEKQKQGIALVFGPVLNPTAPHGIAIIEVENEDQVPKLIAEDPAVIASVMTTEFYPMKATLPQ</sequence>
<dbReference type="AlphaFoldDB" id="A0A9X1WYC5"/>
<dbReference type="SUPFAM" id="SSF54909">
    <property type="entry name" value="Dimeric alpha+beta barrel"/>
    <property type="match status" value="1"/>
</dbReference>
<comment type="similarity">
    <text evidence="1">Belongs to the YciI family.</text>
</comment>
<dbReference type="EMBL" id="JALIRP010000011">
    <property type="protein sequence ID" value="MCJ8014374.1"/>
    <property type="molecule type" value="Genomic_DNA"/>
</dbReference>
<evidence type="ECO:0000313" key="4">
    <source>
        <dbReference type="Proteomes" id="UP001139347"/>
    </source>
</evidence>
<dbReference type="Pfam" id="PF03795">
    <property type="entry name" value="YCII"/>
    <property type="match status" value="1"/>
</dbReference>
<reference evidence="3" key="1">
    <citation type="submission" date="2022-04" db="EMBL/GenBank/DDBJ databases">
        <title>Paenibacillus mangrovi sp. nov., a novel endophytic bacterium isolated from bark of Kandelia candel.</title>
        <authorList>
            <person name="Tuo L."/>
        </authorList>
    </citation>
    <scope>NUCLEOTIDE SEQUENCE</scope>
    <source>
        <strain evidence="3">KQZ6P-2</strain>
    </source>
</reference>
<gene>
    <name evidence="3" type="ORF">MUG84_21995</name>
</gene>
<proteinExistence type="inferred from homology"/>
<evidence type="ECO:0000256" key="1">
    <source>
        <dbReference type="ARBA" id="ARBA00007689"/>
    </source>
</evidence>
<protein>
    <submittedName>
        <fullName evidence="3">YciI family protein</fullName>
    </submittedName>
</protein>
<evidence type="ECO:0000259" key="2">
    <source>
        <dbReference type="Pfam" id="PF03795"/>
    </source>
</evidence>
<dbReference type="InterPro" id="IPR005545">
    <property type="entry name" value="YCII"/>
</dbReference>
<accession>A0A9X1WYC5</accession>
<dbReference type="RefSeq" id="WP_244728971.1">
    <property type="nucleotide sequence ID" value="NZ_JALIRP010000011.1"/>
</dbReference>
<dbReference type="Gene3D" id="3.30.70.1060">
    <property type="entry name" value="Dimeric alpha+beta barrel"/>
    <property type="match status" value="1"/>
</dbReference>
<keyword evidence="4" id="KW-1185">Reference proteome</keyword>
<name>A0A9X1WYC5_9BACL</name>
<comment type="caution">
    <text evidence="3">The sequence shown here is derived from an EMBL/GenBank/DDBJ whole genome shotgun (WGS) entry which is preliminary data.</text>
</comment>
<evidence type="ECO:0000313" key="3">
    <source>
        <dbReference type="EMBL" id="MCJ8014374.1"/>
    </source>
</evidence>
<organism evidence="3 4">
    <name type="scientific">Paenibacillus mangrovi</name>
    <dbReference type="NCBI Taxonomy" id="2931978"/>
    <lineage>
        <taxon>Bacteria</taxon>
        <taxon>Bacillati</taxon>
        <taxon>Bacillota</taxon>
        <taxon>Bacilli</taxon>
        <taxon>Bacillales</taxon>
        <taxon>Paenibacillaceae</taxon>
        <taxon>Paenibacillus</taxon>
    </lineage>
</organism>